<evidence type="ECO:0000313" key="2">
    <source>
        <dbReference type="EMBL" id="KLU91766.1"/>
    </source>
</evidence>
<evidence type="ECO:0000313" key="4">
    <source>
        <dbReference type="Proteomes" id="UP000011715"/>
    </source>
</evidence>
<reference evidence="2" key="2">
    <citation type="submission" date="2010-05" db="EMBL/GenBank/DDBJ databases">
        <title>The Genome Sequence of Magnaporthe poae strain ATCC 64411.</title>
        <authorList>
            <consortium name="The Broad Institute Genome Sequencing Platform"/>
            <consortium name="Broad Institute Genome Sequencing Center for Infectious Disease"/>
            <person name="Ma L.-J."/>
            <person name="Dead R."/>
            <person name="Young S."/>
            <person name="Zeng Q."/>
            <person name="Koehrsen M."/>
            <person name="Alvarado L."/>
            <person name="Berlin A."/>
            <person name="Chapman S.B."/>
            <person name="Chen Z."/>
            <person name="Freedman E."/>
            <person name="Gellesch M."/>
            <person name="Goldberg J."/>
            <person name="Griggs A."/>
            <person name="Gujja S."/>
            <person name="Heilman E.R."/>
            <person name="Heiman D."/>
            <person name="Hepburn T."/>
            <person name="Howarth C."/>
            <person name="Jen D."/>
            <person name="Larson L."/>
            <person name="Mehta T."/>
            <person name="Neiman D."/>
            <person name="Pearson M."/>
            <person name="Roberts A."/>
            <person name="Saif S."/>
            <person name="Shea T."/>
            <person name="Shenoy N."/>
            <person name="Sisk P."/>
            <person name="Stolte C."/>
            <person name="Sykes S."/>
            <person name="Walk T."/>
            <person name="White J."/>
            <person name="Yandava C."/>
            <person name="Haas B."/>
            <person name="Nusbaum C."/>
            <person name="Birren B."/>
        </authorList>
    </citation>
    <scope>NUCLEOTIDE SEQUENCE</scope>
    <source>
        <strain evidence="2">ATCC 64411</strain>
    </source>
</reference>
<feature type="transmembrane region" description="Helical" evidence="1">
    <location>
        <begin position="142"/>
        <end position="160"/>
    </location>
</feature>
<reference evidence="4" key="1">
    <citation type="submission" date="2010-05" db="EMBL/GenBank/DDBJ databases">
        <title>The genome sequence of Magnaporthe poae strain ATCC 64411.</title>
        <authorList>
            <person name="Ma L.-J."/>
            <person name="Dead R."/>
            <person name="Young S."/>
            <person name="Zeng Q."/>
            <person name="Koehrsen M."/>
            <person name="Alvarado L."/>
            <person name="Berlin A."/>
            <person name="Chapman S.B."/>
            <person name="Chen Z."/>
            <person name="Freedman E."/>
            <person name="Gellesch M."/>
            <person name="Goldberg J."/>
            <person name="Griggs A."/>
            <person name="Gujja S."/>
            <person name="Heilman E.R."/>
            <person name="Heiman D."/>
            <person name="Hepburn T."/>
            <person name="Howarth C."/>
            <person name="Jen D."/>
            <person name="Larson L."/>
            <person name="Mehta T."/>
            <person name="Neiman D."/>
            <person name="Pearson M."/>
            <person name="Roberts A."/>
            <person name="Saif S."/>
            <person name="Shea T."/>
            <person name="Shenoy N."/>
            <person name="Sisk P."/>
            <person name="Stolte C."/>
            <person name="Sykes S."/>
            <person name="Walk T."/>
            <person name="White J."/>
            <person name="Yandava C."/>
            <person name="Haas B."/>
            <person name="Nusbaum C."/>
            <person name="Birren B."/>
        </authorList>
    </citation>
    <scope>NUCLEOTIDE SEQUENCE [LARGE SCALE GENOMIC DNA]</scope>
    <source>
        <strain evidence="4">ATCC 64411 / 73-15</strain>
    </source>
</reference>
<dbReference type="EnsemblFungi" id="MAPG_10715T0">
    <property type="protein sequence ID" value="MAPG_10715T0"/>
    <property type="gene ID" value="MAPG_10715"/>
</dbReference>
<dbReference type="EMBL" id="GL876978">
    <property type="protein sequence ID" value="KLU91766.1"/>
    <property type="molecule type" value="Genomic_DNA"/>
</dbReference>
<proteinExistence type="predicted"/>
<dbReference type="VEuPathDB" id="FungiDB:MAPG_10715"/>
<keyword evidence="1" id="KW-0472">Membrane</keyword>
<protein>
    <submittedName>
        <fullName evidence="2 3">Uncharacterized protein</fullName>
    </submittedName>
</protein>
<keyword evidence="1" id="KW-1133">Transmembrane helix</keyword>
<name>A0A0C4EDC0_MAGP6</name>
<keyword evidence="4" id="KW-1185">Reference proteome</keyword>
<organism evidence="3 4">
    <name type="scientific">Magnaporthiopsis poae (strain ATCC 64411 / 73-15)</name>
    <name type="common">Kentucky bluegrass fungus</name>
    <name type="synonym">Magnaporthe poae</name>
    <dbReference type="NCBI Taxonomy" id="644358"/>
    <lineage>
        <taxon>Eukaryota</taxon>
        <taxon>Fungi</taxon>
        <taxon>Dikarya</taxon>
        <taxon>Ascomycota</taxon>
        <taxon>Pezizomycotina</taxon>
        <taxon>Sordariomycetes</taxon>
        <taxon>Sordariomycetidae</taxon>
        <taxon>Magnaporthales</taxon>
        <taxon>Magnaporthaceae</taxon>
        <taxon>Magnaporthiopsis</taxon>
    </lineage>
</organism>
<dbReference type="Proteomes" id="UP000011715">
    <property type="component" value="Unassembled WGS sequence"/>
</dbReference>
<feature type="transmembrane region" description="Helical" evidence="1">
    <location>
        <begin position="180"/>
        <end position="204"/>
    </location>
</feature>
<gene>
    <name evidence="2" type="ORF">MAPG_10715</name>
</gene>
<reference evidence="3" key="5">
    <citation type="submission" date="2015-06" db="UniProtKB">
        <authorList>
            <consortium name="EnsemblFungi"/>
        </authorList>
    </citation>
    <scope>IDENTIFICATION</scope>
    <source>
        <strain evidence="3">ATCC 64411</strain>
    </source>
</reference>
<dbReference type="OrthoDB" id="3525430at2759"/>
<keyword evidence="1" id="KW-0812">Transmembrane</keyword>
<sequence length="244" mass="26909">MPGYKHFSMLNIFTLYSSRPRVNQIWTGVLRQLVGGVYLRGAKNHVLKGRDANLEKKLPGAPGKKPALHRGTPFADAPACSPEPRPPALGSDPSVARMGVHGRVPGRRRWPSSRSSWCRAVFVGVTWRRFPNAPIREHISSYVNYMLAAPAPALVGWVALPWRHDASRGGPVTCLWQLVAVASVHLVILLPFLAFTGFFTYGVAWRYWAEFLTLPGSLWRPPKFVKEAAVRSTFSASSAAISGL</sequence>
<evidence type="ECO:0000313" key="3">
    <source>
        <dbReference type="EnsemblFungi" id="MAPG_10715T0"/>
    </source>
</evidence>
<dbReference type="AlphaFoldDB" id="A0A0C4EDC0"/>
<evidence type="ECO:0000256" key="1">
    <source>
        <dbReference type="SAM" id="Phobius"/>
    </source>
</evidence>
<dbReference type="EMBL" id="ADBL01002649">
    <property type="status" value="NOT_ANNOTATED_CDS"/>
    <property type="molecule type" value="Genomic_DNA"/>
</dbReference>
<reference evidence="2" key="3">
    <citation type="submission" date="2011-03" db="EMBL/GenBank/DDBJ databases">
        <title>Annotation of Magnaporthe poae ATCC 64411.</title>
        <authorList>
            <person name="Ma L.-J."/>
            <person name="Dead R."/>
            <person name="Young S.K."/>
            <person name="Zeng Q."/>
            <person name="Gargeya S."/>
            <person name="Fitzgerald M."/>
            <person name="Haas B."/>
            <person name="Abouelleil A."/>
            <person name="Alvarado L."/>
            <person name="Arachchi H.M."/>
            <person name="Berlin A."/>
            <person name="Brown A."/>
            <person name="Chapman S.B."/>
            <person name="Chen Z."/>
            <person name="Dunbar C."/>
            <person name="Freedman E."/>
            <person name="Gearin G."/>
            <person name="Gellesch M."/>
            <person name="Goldberg J."/>
            <person name="Griggs A."/>
            <person name="Gujja S."/>
            <person name="Heiman D."/>
            <person name="Howarth C."/>
            <person name="Larson L."/>
            <person name="Lui A."/>
            <person name="MacDonald P.J.P."/>
            <person name="Mehta T."/>
            <person name="Montmayeur A."/>
            <person name="Murphy C."/>
            <person name="Neiman D."/>
            <person name="Pearson M."/>
            <person name="Priest M."/>
            <person name="Roberts A."/>
            <person name="Saif S."/>
            <person name="Shea T."/>
            <person name="Shenoy N."/>
            <person name="Sisk P."/>
            <person name="Stolte C."/>
            <person name="Sykes S."/>
            <person name="Yandava C."/>
            <person name="Wortman J."/>
            <person name="Nusbaum C."/>
            <person name="Birren B."/>
        </authorList>
    </citation>
    <scope>NUCLEOTIDE SEQUENCE</scope>
    <source>
        <strain evidence="2">ATCC 64411</strain>
    </source>
</reference>
<reference evidence="3" key="4">
    <citation type="journal article" date="2015" name="G3 (Bethesda)">
        <title>Genome sequences of three phytopathogenic species of the Magnaporthaceae family of fungi.</title>
        <authorList>
            <person name="Okagaki L.H."/>
            <person name="Nunes C.C."/>
            <person name="Sailsbery J."/>
            <person name="Clay B."/>
            <person name="Brown D."/>
            <person name="John T."/>
            <person name="Oh Y."/>
            <person name="Young N."/>
            <person name="Fitzgerald M."/>
            <person name="Haas B.J."/>
            <person name="Zeng Q."/>
            <person name="Young S."/>
            <person name="Adiconis X."/>
            <person name="Fan L."/>
            <person name="Levin J.Z."/>
            <person name="Mitchell T.K."/>
            <person name="Okubara P.A."/>
            <person name="Farman M.L."/>
            <person name="Kohn L.M."/>
            <person name="Birren B."/>
            <person name="Ma L.-J."/>
            <person name="Dean R.A."/>
        </authorList>
    </citation>
    <scope>NUCLEOTIDE SEQUENCE</scope>
    <source>
        <strain evidence="3">ATCC 64411 / 73-15</strain>
    </source>
</reference>
<accession>A0A0C4EDC0</accession>